<name>A0A9D4AU75_9SAUR</name>
<evidence type="ECO:0000256" key="3">
    <source>
        <dbReference type="SAM" id="MobiDB-lite"/>
    </source>
</evidence>
<organism evidence="4 5">
    <name type="scientific">Mauremys mutica</name>
    <name type="common">yellowpond turtle</name>
    <dbReference type="NCBI Taxonomy" id="74926"/>
    <lineage>
        <taxon>Eukaryota</taxon>
        <taxon>Metazoa</taxon>
        <taxon>Chordata</taxon>
        <taxon>Craniata</taxon>
        <taxon>Vertebrata</taxon>
        <taxon>Euteleostomi</taxon>
        <taxon>Archelosauria</taxon>
        <taxon>Testudinata</taxon>
        <taxon>Testudines</taxon>
        <taxon>Cryptodira</taxon>
        <taxon>Durocryptodira</taxon>
        <taxon>Testudinoidea</taxon>
        <taxon>Geoemydidae</taxon>
        <taxon>Geoemydinae</taxon>
        <taxon>Mauremys</taxon>
    </lineage>
</organism>
<dbReference type="PANTHER" id="PTHR31859">
    <property type="entry name" value="TETRATRICOPEPTIDE REPEAT PROTEIN 39 FAMILY MEMBER"/>
    <property type="match status" value="1"/>
</dbReference>
<accession>A0A9D4AU75</accession>
<dbReference type="PANTHER" id="PTHR31859:SF4">
    <property type="entry name" value="TETRATRICOPEPTIDE REPEAT PROTEIN 39B"/>
    <property type="match status" value="1"/>
</dbReference>
<keyword evidence="2" id="KW-0802">TPR repeat</keyword>
<feature type="non-terminal residue" evidence="4">
    <location>
        <position position="397"/>
    </location>
</feature>
<keyword evidence="5" id="KW-1185">Reference proteome</keyword>
<evidence type="ECO:0000313" key="4">
    <source>
        <dbReference type="EMBL" id="KAH1168721.1"/>
    </source>
</evidence>
<reference evidence="4" key="1">
    <citation type="submission" date="2021-09" db="EMBL/GenBank/DDBJ databases">
        <title>The genome of Mauremys mutica provides insights into the evolution of semi-aquatic lifestyle.</title>
        <authorList>
            <person name="Gong S."/>
            <person name="Gao Y."/>
        </authorList>
    </citation>
    <scope>NUCLEOTIDE SEQUENCE</scope>
    <source>
        <strain evidence="4">MM-2020</strain>
        <tissue evidence="4">Muscle</tissue>
    </source>
</reference>
<dbReference type="EMBL" id="JAHDVG010000485">
    <property type="protein sequence ID" value="KAH1168721.1"/>
    <property type="molecule type" value="Genomic_DNA"/>
</dbReference>
<proteinExistence type="predicted"/>
<evidence type="ECO:0000256" key="1">
    <source>
        <dbReference type="ARBA" id="ARBA00022737"/>
    </source>
</evidence>
<dbReference type="Proteomes" id="UP000827986">
    <property type="component" value="Unassembled WGS sequence"/>
</dbReference>
<dbReference type="AlphaFoldDB" id="A0A9D4AU75"/>
<comment type="caution">
    <text evidence="4">The sequence shown here is derived from an EMBL/GenBank/DDBJ whole genome shotgun (WGS) entry which is preliminary data.</text>
</comment>
<feature type="compositionally biased region" description="Basic and acidic residues" evidence="3">
    <location>
        <begin position="71"/>
        <end position="80"/>
    </location>
</feature>
<evidence type="ECO:0000313" key="5">
    <source>
        <dbReference type="Proteomes" id="UP000827986"/>
    </source>
</evidence>
<dbReference type="Pfam" id="PF10300">
    <property type="entry name" value="Iml2-TPR_39"/>
    <property type="match status" value="1"/>
</dbReference>
<feature type="compositionally biased region" description="Gly residues" evidence="3">
    <location>
        <begin position="86"/>
        <end position="97"/>
    </location>
</feature>
<evidence type="ECO:0000256" key="2">
    <source>
        <dbReference type="ARBA" id="ARBA00022803"/>
    </source>
</evidence>
<feature type="compositionally biased region" description="Low complexity" evidence="3">
    <location>
        <begin position="38"/>
        <end position="51"/>
    </location>
</feature>
<dbReference type="InterPro" id="IPR019412">
    <property type="entry name" value="IML2/TPR_39"/>
</dbReference>
<gene>
    <name evidence="4" type="ORF">KIL84_013311</name>
</gene>
<evidence type="ECO:0008006" key="6">
    <source>
        <dbReference type="Google" id="ProtNLM"/>
    </source>
</evidence>
<keyword evidence="1" id="KW-0677">Repeat</keyword>
<protein>
    <recommendedName>
        <fullName evidence="6">Tetratricopeptide repeat protein 39B</fullName>
    </recommendedName>
</protein>
<sequence>MQMRGRDRAVGAAPLPLRTGEGWPQTPSRRPQGRGWLAAPGARGKPARGGALPEGGAASRPLGEAGGPVRGQREHGERGQRRGGGRWRGGNAGGESGSPGLRAPRAEPSRCPVLLTGGAGAEPAAGSRPTGGESAGRRCPPAAGGRGEARGQSRPLSPGYPRQGSPEPAAPGGAQGCPGTWPLHRRGLLRRLVSTVRLLPSLLPLPLSPVRLLSPPGDVALPPAARQPRHSSDYFISCFWTSVSDVSPFEIMEHYSSFYIYYLKYIIYPKYSFYNRKCEPKENFEDAFESIPVASKMDLKCALEECSMALNLFLNNKFSEALELLRPWSKDSMYHALGYSTILVMQAAMTFEHQDIQMGISTMKEALHTCQRFRKRSTVVESLSSLVSKQSMDQLSE</sequence>
<feature type="region of interest" description="Disordered" evidence="3">
    <location>
        <begin position="1"/>
        <end position="177"/>
    </location>
</feature>